<keyword evidence="9" id="KW-0472">Membrane</keyword>
<dbReference type="EMBL" id="JAACJN010000348">
    <property type="protein sequence ID" value="KAF5346628.1"/>
    <property type="molecule type" value="Genomic_DNA"/>
</dbReference>
<keyword evidence="9" id="KW-0812">Transmembrane</keyword>
<feature type="compositionally biased region" description="Polar residues" evidence="8">
    <location>
        <begin position="892"/>
        <end position="908"/>
    </location>
</feature>
<dbReference type="Proteomes" id="UP000518752">
    <property type="component" value="Unassembled WGS sequence"/>
</dbReference>
<dbReference type="Pfam" id="PF00018">
    <property type="entry name" value="SH3_1"/>
    <property type="match status" value="1"/>
</dbReference>
<dbReference type="GO" id="GO:0009898">
    <property type="term" value="C:cytoplasmic side of plasma membrane"/>
    <property type="evidence" value="ECO:0007669"/>
    <property type="project" value="TreeGrafter"/>
</dbReference>
<dbReference type="Pfam" id="PF13383">
    <property type="entry name" value="Methyltransf_22"/>
    <property type="match status" value="1"/>
</dbReference>
<feature type="region of interest" description="Disordered" evidence="8">
    <location>
        <begin position="866"/>
        <end position="970"/>
    </location>
</feature>
<evidence type="ECO:0000256" key="4">
    <source>
        <dbReference type="ARBA" id="ARBA00022553"/>
    </source>
</evidence>
<dbReference type="GO" id="GO:0120104">
    <property type="term" value="C:mitotic actomyosin contractile ring, proximal layer"/>
    <property type="evidence" value="ECO:0007669"/>
    <property type="project" value="TreeGrafter"/>
</dbReference>
<dbReference type="InterPro" id="IPR027267">
    <property type="entry name" value="AH/BAR_dom_sf"/>
</dbReference>
<feature type="compositionally biased region" description="Low complexity" evidence="8">
    <location>
        <begin position="781"/>
        <end position="791"/>
    </location>
</feature>
<dbReference type="OrthoDB" id="19092at2759"/>
<evidence type="ECO:0000256" key="5">
    <source>
        <dbReference type="ARBA" id="ARBA00023212"/>
    </source>
</evidence>
<keyword evidence="5" id="KW-0206">Cytoskeleton</keyword>
<feature type="domain" description="F-BAR" evidence="11">
    <location>
        <begin position="367"/>
        <end position="555"/>
    </location>
</feature>
<keyword evidence="2 6" id="KW-0728">SH3 domain</keyword>
<dbReference type="PROSITE" id="PS50002">
    <property type="entry name" value="SH3"/>
    <property type="match status" value="1"/>
</dbReference>
<dbReference type="PANTHER" id="PTHR23065:SF7">
    <property type="entry name" value="NOSTRIN, ISOFORM H"/>
    <property type="match status" value="1"/>
</dbReference>
<dbReference type="GO" id="GO:0005543">
    <property type="term" value="F:phospholipid binding"/>
    <property type="evidence" value="ECO:0007669"/>
    <property type="project" value="TreeGrafter"/>
</dbReference>
<dbReference type="GO" id="GO:0007010">
    <property type="term" value="P:cytoskeleton organization"/>
    <property type="evidence" value="ECO:0007669"/>
    <property type="project" value="TreeGrafter"/>
</dbReference>
<feature type="region of interest" description="Disordered" evidence="8">
    <location>
        <begin position="582"/>
        <end position="699"/>
    </location>
</feature>
<sequence>MPATIWKRHPRYSIVLFVILIATSFILILSGSIDNPDSSLYHRPHHNPSATIMSLNDDIEQRLERSEKYYNKALKDRKALLDRFGPRPEDVVTFPDHDKPYTICTFRVAHDISIIIAMPSRLFALSLGTRNFFPAAFNCPYEVRHLGTLADGGKWVCGLSRMEREPDCVVYSFGISGDSTFESELLQNTDHCKIWGYDFSVGGFADDIPKSERWRTNFQPYGLAGKDSAPSADPKMYSLQSLMDMNGHDHIDLLKIDIEGWEFEALEELIKPYLVSGKPLPFAQLQLEIHVLDMRFVKFLGWWQMLETAGLRPFWTEPNLVYIDYTRATPSLTEYSFINIKGDNVLTRPAKPRHAHDAVASIEEDELRNSMDTIRLETDKQSTFHLTLAQQIKNDLEGQSATFCAKQNHHKKVYQAAIEKEFKAKQTQESYVKKAREKYEQDCMRINSYTAQSTLVQGRDLEKIQMKLDRAQMTVQANERDFANFSRTFQDTSAKWEQDWKTFCDTCQDLEDDRMEFMKDNMWAFANAVSTVCVSDDESCERMRVALEGMDSEKEMENFVRDYATGAQIPLPPAFFSFNSPDASSASVARTKPANFVRSSQRSSPLRMPQSIPLEEDDEPPVNTAGRGAGGNHSAKNSISEPRPPSRGLNGINGHTTQSPSPSNAGSSSSAAAQPLSRKSTQRLSYRNPPPRDPLAEIIDPNAETFIKVGGNAYKVDLNHDPQRPGSTGYSAPGSASSPTKLNSANSAATDPLAKQLEELQNQVSHGGSVRRNSVWGRGNDGSSSSTPSRRGTGDGLVAPTGSSAPRDYRNSADMIVGSHPAVSSRSASPNSAPSAPTAAFMVPKKPISPGAEVIEGVLNDYHQSLPGERKSVSRSGSRSRRGSYNGSVYSVNEQQQQSHGNNLNRPQSIGHAGVGAHGSRSNSPQPISRSSSPVPAPGQLMSPPPGSTVSRTGSTGSQRPTSPNPLGIALDANNARVTVDEMAQRYQQQQQQQQQQIPPPPPTQASMQQYRQSSAPYQAVGPPPTHHQQQLSYSQPPPPQQQQQQQPSYNTPPPPPPASHYQQAPSPLQQQQQQQVMYHQAPPPAASPNYGQMERTMTGPGYYGIQQQPQQQQQQQQQQVQQRSMHLQQQPSGYQHQQQPSMYGAGAGGMMRRSPSPQPPTGGGGGGAMIAAPTRQVTEDGTGILFYVQALYDYQATIEEEFDFQAGDVIAVTATPEDGWWSGVLLDENRRQHGRHVFPSNFVRLF</sequence>
<keyword evidence="4" id="KW-0597">Phosphoprotein</keyword>
<feature type="transmembrane region" description="Helical" evidence="9">
    <location>
        <begin position="12"/>
        <end position="33"/>
    </location>
</feature>
<evidence type="ECO:0000256" key="2">
    <source>
        <dbReference type="ARBA" id="ARBA00022443"/>
    </source>
</evidence>
<evidence type="ECO:0008006" key="14">
    <source>
        <dbReference type="Google" id="ProtNLM"/>
    </source>
</evidence>
<dbReference type="AlphaFoldDB" id="A0A8H5CT71"/>
<feature type="compositionally biased region" description="Low complexity" evidence="8">
    <location>
        <begin position="920"/>
        <end position="934"/>
    </location>
</feature>
<evidence type="ECO:0000256" key="3">
    <source>
        <dbReference type="ARBA" id="ARBA00022490"/>
    </source>
</evidence>
<dbReference type="SUPFAM" id="SSF103657">
    <property type="entry name" value="BAR/IMD domain-like"/>
    <property type="match status" value="1"/>
</dbReference>
<keyword evidence="9" id="KW-1133">Transmembrane helix</keyword>
<name>A0A8H5CT71_9AGAR</name>
<reference evidence="12 13" key="1">
    <citation type="journal article" date="2020" name="ISME J.">
        <title>Uncovering the hidden diversity of litter-decomposition mechanisms in mushroom-forming fungi.</title>
        <authorList>
            <person name="Floudas D."/>
            <person name="Bentzer J."/>
            <person name="Ahren D."/>
            <person name="Johansson T."/>
            <person name="Persson P."/>
            <person name="Tunlid A."/>
        </authorList>
    </citation>
    <scope>NUCLEOTIDE SEQUENCE [LARGE SCALE GENOMIC DNA]</scope>
    <source>
        <strain evidence="12 13">CBS 406.79</strain>
    </source>
</reference>
<feature type="compositionally biased region" description="Low complexity" evidence="8">
    <location>
        <begin position="659"/>
        <end position="677"/>
    </location>
</feature>
<comment type="subcellular location">
    <subcellularLocation>
        <location evidence="1">Cytoplasm</location>
        <location evidence="1">Cytoskeleton</location>
    </subcellularLocation>
</comment>
<feature type="compositionally biased region" description="Low complexity" evidence="8">
    <location>
        <begin position="985"/>
        <end position="997"/>
    </location>
</feature>
<dbReference type="FunFam" id="2.30.30.40:FF:000312">
    <property type="entry name" value="Related to Cell division control protein 15"/>
    <property type="match status" value="1"/>
</dbReference>
<evidence type="ECO:0000259" key="11">
    <source>
        <dbReference type="PROSITE" id="PS51741"/>
    </source>
</evidence>
<dbReference type="InterPro" id="IPR001452">
    <property type="entry name" value="SH3_domain"/>
</dbReference>
<evidence type="ECO:0000256" key="8">
    <source>
        <dbReference type="SAM" id="MobiDB-lite"/>
    </source>
</evidence>
<gene>
    <name evidence="12" type="ORF">D9757_013570</name>
</gene>
<feature type="compositionally biased region" description="Polar residues" evidence="8">
    <location>
        <begin position="725"/>
        <end position="747"/>
    </location>
</feature>
<keyword evidence="13" id="KW-1185">Reference proteome</keyword>
<dbReference type="CDD" id="cd00174">
    <property type="entry name" value="SH3"/>
    <property type="match status" value="1"/>
</dbReference>
<evidence type="ECO:0000256" key="9">
    <source>
        <dbReference type="SAM" id="Phobius"/>
    </source>
</evidence>
<dbReference type="InterPro" id="IPR036028">
    <property type="entry name" value="SH3-like_dom_sf"/>
</dbReference>
<dbReference type="SUPFAM" id="SSF50044">
    <property type="entry name" value="SH3-domain"/>
    <property type="match status" value="1"/>
</dbReference>
<dbReference type="PANTHER" id="PTHR23065">
    <property type="entry name" value="PROLINE-SERINE-THREONINE PHOSPHATASE INTERACTING PROTEIN 1"/>
    <property type="match status" value="1"/>
</dbReference>
<keyword evidence="7" id="KW-0175">Coiled coil</keyword>
<evidence type="ECO:0000313" key="12">
    <source>
        <dbReference type="EMBL" id="KAF5346628.1"/>
    </source>
</evidence>
<organism evidence="12 13">
    <name type="scientific">Collybiopsis confluens</name>
    <dbReference type="NCBI Taxonomy" id="2823264"/>
    <lineage>
        <taxon>Eukaryota</taxon>
        <taxon>Fungi</taxon>
        <taxon>Dikarya</taxon>
        <taxon>Basidiomycota</taxon>
        <taxon>Agaricomycotina</taxon>
        <taxon>Agaricomycetes</taxon>
        <taxon>Agaricomycetidae</taxon>
        <taxon>Agaricales</taxon>
        <taxon>Marasmiineae</taxon>
        <taxon>Omphalotaceae</taxon>
        <taxon>Collybiopsis</taxon>
    </lineage>
</organism>
<feature type="compositionally biased region" description="Low complexity" evidence="8">
    <location>
        <begin position="1107"/>
        <end position="1140"/>
    </location>
</feature>
<feature type="region of interest" description="Disordered" evidence="8">
    <location>
        <begin position="983"/>
        <end position="1172"/>
    </location>
</feature>
<protein>
    <recommendedName>
        <fullName evidence="14">SH3 domain-containing protein</fullName>
    </recommendedName>
</protein>
<evidence type="ECO:0000256" key="7">
    <source>
        <dbReference type="PROSITE-ProRule" id="PRU01077"/>
    </source>
</evidence>
<dbReference type="Gene3D" id="1.20.1270.60">
    <property type="entry name" value="Arfaptin homology (AH) domain/BAR domain"/>
    <property type="match status" value="1"/>
</dbReference>
<dbReference type="InterPro" id="IPR025714">
    <property type="entry name" value="Methyltranfer_dom"/>
</dbReference>
<feature type="region of interest" description="Disordered" evidence="8">
    <location>
        <begin position="717"/>
        <end position="747"/>
    </location>
</feature>
<evidence type="ECO:0000256" key="1">
    <source>
        <dbReference type="ARBA" id="ARBA00004245"/>
    </source>
</evidence>
<dbReference type="Gene3D" id="2.30.30.40">
    <property type="entry name" value="SH3 Domains"/>
    <property type="match status" value="1"/>
</dbReference>
<dbReference type="PROSITE" id="PS51741">
    <property type="entry name" value="F_BAR"/>
    <property type="match status" value="1"/>
</dbReference>
<comment type="caution">
    <text evidence="12">The sequence shown here is derived from an EMBL/GenBank/DDBJ whole genome shotgun (WGS) entry which is preliminary data.</text>
</comment>
<accession>A0A8H5CT71</accession>
<dbReference type="InterPro" id="IPR031160">
    <property type="entry name" value="F_BAR_dom"/>
</dbReference>
<dbReference type="SMART" id="SM00326">
    <property type="entry name" value="SH3"/>
    <property type="match status" value="1"/>
</dbReference>
<feature type="region of interest" description="Disordered" evidence="8">
    <location>
        <begin position="762"/>
        <end position="811"/>
    </location>
</feature>
<proteinExistence type="predicted"/>
<evidence type="ECO:0000313" key="13">
    <source>
        <dbReference type="Proteomes" id="UP000518752"/>
    </source>
</evidence>
<evidence type="ECO:0000256" key="6">
    <source>
        <dbReference type="PROSITE-ProRule" id="PRU00192"/>
    </source>
</evidence>
<feature type="compositionally biased region" description="Low complexity" evidence="8">
    <location>
        <begin position="1060"/>
        <end position="1081"/>
    </location>
</feature>
<keyword evidence="3" id="KW-0963">Cytoplasm</keyword>
<feature type="compositionally biased region" description="Low complexity" evidence="8">
    <location>
        <begin position="948"/>
        <end position="958"/>
    </location>
</feature>
<feature type="domain" description="SH3" evidence="10">
    <location>
        <begin position="1184"/>
        <end position="1247"/>
    </location>
</feature>
<evidence type="ECO:0000259" key="10">
    <source>
        <dbReference type="PROSITE" id="PS50002"/>
    </source>
</evidence>